<proteinExistence type="predicted"/>
<protein>
    <submittedName>
        <fullName evidence="2">C5 protein</fullName>
    </submittedName>
</protein>
<organism evidence="2 3">
    <name type="scientific">Tomato leaf curl Uganda virus - [Iganga]</name>
    <dbReference type="NCBI Taxonomy" id="341035"/>
    <lineage>
        <taxon>Viruses</taxon>
        <taxon>Monodnaviria</taxon>
        <taxon>Shotokuvirae</taxon>
        <taxon>Cressdnaviricota</taxon>
        <taxon>Repensiviricetes</taxon>
        <taxon>Geplafuvirales</taxon>
        <taxon>Geminiviridae</taxon>
        <taxon>Begomovirus</taxon>
        <taxon>Begomovirus solanumugandaense</taxon>
        <taxon>Tomato leaf curl Uganda virus</taxon>
    </lineage>
</organism>
<reference evidence="2 3" key="1">
    <citation type="journal article" date="2006" name="Plant Dis.">
        <title>Molecular characterization of a begomovirus associated with tomato leaf curl disease in Uganda.</title>
        <authorList>
            <person name="Shih S.L."/>
            <person name="Green S.K."/>
            <person name="Tsai W.S."/>
            <person name="Ssekyewa C."/>
        </authorList>
    </citation>
    <scope>NUCLEOTIDE SEQUENCE [LARGE SCALE GENOMIC DNA]</scope>
</reference>
<dbReference type="Pfam" id="PF04807">
    <property type="entry name" value="Gemini_AC4_5"/>
    <property type="match status" value="1"/>
</dbReference>
<dbReference type="RefSeq" id="YP_009506548.1">
    <property type="nucleotide sequence ID" value="NC_038473.1"/>
</dbReference>
<evidence type="ECO:0000313" key="2">
    <source>
        <dbReference type="EMBL" id="AAZ77646.1"/>
    </source>
</evidence>
<sequence>MKFPQNLVSVSQIILDGSCTGLVIKHVKHLPKVHWACTIGPSITDQKKHDLISVILLLDILIHPYLPYNVNGLHTEPLANPMCNTRSTSNITNTTDNTSMLNIISLLV</sequence>
<evidence type="ECO:0000259" key="1">
    <source>
        <dbReference type="Pfam" id="PF04807"/>
    </source>
</evidence>
<feature type="domain" description="Geminivirus AC4/5 conserved" evidence="1">
    <location>
        <begin position="12"/>
        <end position="45"/>
    </location>
</feature>
<dbReference type="EMBL" id="DQ127170">
    <property type="protein sequence ID" value="AAZ77646.1"/>
    <property type="molecule type" value="Genomic_DNA"/>
</dbReference>
<gene>
    <name evidence="2" type="primary">C5</name>
</gene>
<keyword evidence="3" id="KW-1185">Reference proteome</keyword>
<dbReference type="OrthoDB" id="13982at10239"/>
<dbReference type="GeneID" id="37617456"/>
<accession>Q2FA51</accession>
<dbReference type="KEGG" id="vg:37617456"/>
<evidence type="ECO:0000313" key="3">
    <source>
        <dbReference type="Proteomes" id="UP000232432"/>
    </source>
</evidence>
<dbReference type="Proteomes" id="UP000232432">
    <property type="component" value="Segment DNA A"/>
</dbReference>
<dbReference type="InterPro" id="IPR006892">
    <property type="entry name" value="Gemini_AC4_5_cons_dom_1"/>
</dbReference>
<name>Q2FA51_9GEMI</name>